<comment type="caution">
    <text evidence="1">The sequence shown here is derived from an EMBL/GenBank/DDBJ whole genome shotgun (WGS) entry which is preliminary data.</text>
</comment>
<protein>
    <submittedName>
        <fullName evidence="1">Uncharacterized protein</fullName>
    </submittedName>
</protein>
<accession>A0A1F6DCC3</accession>
<sequence>MKKVAEKKESDFDKLAHTVLGGFAEMREEMNMRFDELGERFEKRFEAIEHRLTQIEYKMDQMSMSIDSIRREIYEIKVRLDRLEEAVEGQKGYAKEIDWLRSECKRLEAIVTQKLQTV</sequence>
<evidence type="ECO:0000313" key="1">
    <source>
        <dbReference type="EMBL" id="OGG59045.1"/>
    </source>
</evidence>
<organism evidence="1 2">
    <name type="scientific">Candidatus Kaiserbacteria bacterium RIFCSPHIGHO2_02_FULL_50_50</name>
    <dbReference type="NCBI Taxonomy" id="1798492"/>
    <lineage>
        <taxon>Bacteria</taxon>
        <taxon>Candidatus Kaiseribacteriota</taxon>
    </lineage>
</organism>
<dbReference type="AlphaFoldDB" id="A0A1F6DCC3"/>
<dbReference type="EMBL" id="MFLF01000020">
    <property type="protein sequence ID" value="OGG59045.1"/>
    <property type="molecule type" value="Genomic_DNA"/>
</dbReference>
<evidence type="ECO:0000313" key="2">
    <source>
        <dbReference type="Proteomes" id="UP000178794"/>
    </source>
</evidence>
<gene>
    <name evidence="1" type="ORF">A3C89_01395</name>
</gene>
<dbReference type="STRING" id="1798492.A3C89_01395"/>
<reference evidence="1 2" key="1">
    <citation type="journal article" date="2016" name="Nat. Commun.">
        <title>Thousands of microbial genomes shed light on interconnected biogeochemical processes in an aquifer system.</title>
        <authorList>
            <person name="Anantharaman K."/>
            <person name="Brown C.T."/>
            <person name="Hug L.A."/>
            <person name="Sharon I."/>
            <person name="Castelle C.J."/>
            <person name="Probst A.J."/>
            <person name="Thomas B.C."/>
            <person name="Singh A."/>
            <person name="Wilkins M.J."/>
            <person name="Karaoz U."/>
            <person name="Brodie E.L."/>
            <person name="Williams K.H."/>
            <person name="Hubbard S.S."/>
            <person name="Banfield J.F."/>
        </authorList>
    </citation>
    <scope>NUCLEOTIDE SEQUENCE [LARGE SCALE GENOMIC DNA]</scope>
</reference>
<dbReference type="Gene3D" id="3.90.20.10">
    <property type="match status" value="1"/>
</dbReference>
<proteinExistence type="predicted"/>
<dbReference type="Proteomes" id="UP000178794">
    <property type="component" value="Unassembled WGS sequence"/>
</dbReference>
<name>A0A1F6DCC3_9BACT</name>